<dbReference type="GO" id="GO:0052621">
    <property type="term" value="F:diguanylate cyclase activity"/>
    <property type="evidence" value="ECO:0007669"/>
    <property type="project" value="UniProtKB-EC"/>
</dbReference>
<evidence type="ECO:0000313" key="4">
    <source>
        <dbReference type="EMBL" id="MCB8874672.1"/>
    </source>
</evidence>
<dbReference type="AlphaFoldDB" id="A0A963YPX0"/>
<dbReference type="GO" id="GO:0043709">
    <property type="term" value="P:cell adhesion involved in single-species biofilm formation"/>
    <property type="evidence" value="ECO:0007669"/>
    <property type="project" value="TreeGrafter"/>
</dbReference>
<accession>A0A963YPX0</accession>
<evidence type="ECO:0000256" key="2">
    <source>
        <dbReference type="ARBA" id="ARBA00034247"/>
    </source>
</evidence>
<name>A0A963YPX0_9PROT</name>
<comment type="caution">
    <text evidence="4">The sequence shown here is derived from an EMBL/GenBank/DDBJ whole genome shotgun (WGS) entry which is preliminary data.</text>
</comment>
<feature type="domain" description="GGDEF" evidence="3">
    <location>
        <begin position="176"/>
        <end position="309"/>
    </location>
</feature>
<comment type="catalytic activity">
    <reaction evidence="2">
        <text>2 GTP = 3',3'-c-di-GMP + 2 diphosphate</text>
        <dbReference type="Rhea" id="RHEA:24898"/>
        <dbReference type="ChEBI" id="CHEBI:33019"/>
        <dbReference type="ChEBI" id="CHEBI:37565"/>
        <dbReference type="ChEBI" id="CHEBI:58805"/>
        <dbReference type="EC" id="2.7.7.65"/>
    </reaction>
</comment>
<organism evidence="4 5">
    <name type="scientific">Acidisoma silvae</name>
    <dbReference type="NCBI Taxonomy" id="2802396"/>
    <lineage>
        <taxon>Bacteria</taxon>
        <taxon>Pseudomonadati</taxon>
        <taxon>Pseudomonadota</taxon>
        <taxon>Alphaproteobacteria</taxon>
        <taxon>Acetobacterales</taxon>
        <taxon>Acidocellaceae</taxon>
        <taxon>Acidisoma</taxon>
    </lineage>
</organism>
<dbReference type="InterPro" id="IPR000160">
    <property type="entry name" value="GGDEF_dom"/>
</dbReference>
<dbReference type="EMBL" id="JAESVB010000002">
    <property type="protein sequence ID" value="MCB8874672.1"/>
    <property type="molecule type" value="Genomic_DNA"/>
</dbReference>
<dbReference type="Pfam" id="PF00990">
    <property type="entry name" value="GGDEF"/>
    <property type="match status" value="1"/>
</dbReference>
<dbReference type="InterPro" id="IPR043128">
    <property type="entry name" value="Rev_trsase/Diguanyl_cyclase"/>
</dbReference>
<dbReference type="InterPro" id="IPR000014">
    <property type="entry name" value="PAS"/>
</dbReference>
<reference evidence="4" key="2">
    <citation type="submission" date="2021-01" db="EMBL/GenBank/DDBJ databases">
        <authorList>
            <person name="Mieszkin S."/>
            <person name="Pouder E."/>
            <person name="Alain K."/>
        </authorList>
    </citation>
    <scope>NUCLEOTIDE SEQUENCE</scope>
    <source>
        <strain evidence="4">HW T2.11</strain>
    </source>
</reference>
<dbReference type="InterPro" id="IPR050469">
    <property type="entry name" value="Diguanylate_Cyclase"/>
</dbReference>
<evidence type="ECO:0000256" key="1">
    <source>
        <dbReference type="ARBA" id="ARBA00012528"/>
    </source>
</evidence>
<keyword evidence="5" id="KW-1185">Reference proteome</keyword>
<dbReference type="GO" id="GO:1902201">
    <property type="term" value="P:negative regulation of bacterial-type flagellum-dependent cell motility"/>
    <property type="evidence" value="ECO:0007669"/>
    <property type="project" value="TreeGrafter"/>
</dbReference>
<dbReference type="PANTHER" id="PTHR45138">
    <property type="entry name" value="REGULATORY COMPONENTS OF SENSORY TRANSDUCTION SYSTEM"/>
    <property type="match status" value="1"/>
</dbReference>
<dbReference type="SUPFAM" id="SSF55073">
    <property type="entry name" value="Nucleotide cyclase"/>
    <property type="match status" value="1"/>
</dbReference>
<dbReference type="Gene3D" id="3.30.70.270">
    <property type="match status" value="1"/>
</dbReference>
<dbReference type="CDD" id="cd01949">
    <property type="entry name" value="GGDEF"/>
    <property type="match status" value="1"/>
</dbReference>
<dbReference type="SMART" id="SM00267">
    <property type="entry name" value="GGDEF"/>
    <property type="match status" value="1"/>
</dbReference>
<dbReference type="Proteomes" id="UP000708298">
    <property type="component" value="Unassembled WGS sequence"/>
</dbReference>
<dbReference type="PANTHER" id="PTHR45138:SF9">
    <property type="entry name" value="DIGUANYLATE CYCLASE DGCM-RELATED"/>
    <property type="match status" value="1"/>
</dbReference>
<proteinExistence type="predicted"/>
<dbReference type="FunFam" id="3.30.70.270:FF:000001">
    <property type="entry name" value="Diguanylate cyclase domain protein"/>
    <property type="match status" value="1"/>
</dbReference>
<dbReference type="NCBIfam" id="TIGR00254">
    <property type="entry name" value="GGDEF"/>
    <property type="match status" value="1"/>
</dbReference>
<dbReference type="GO" id="GO:0005886">
    <property type="term" value="C:plasma membrane"/>
    <property type="evidence" value="ECO:0007669"/>
    <property type="project" value="TreeGrafter"/>
</dbReference>
<dbReference type="EC" id="2.7.7.65" evidence="1"/>
<protein>
    <recommendedName>
        <fullName evidence="1">diguanylate cyclase</fullName>
        <ecNumber evidence="1">2.7.7.65</ecNumber>
    </recommendedName>
</protein>
<reference evidence="4" key="1">
    <citation type="journal article" date="2021" name="Microorganisms">
        <title>Acidisoma silvae sp. nov. and Acidisomacellulosilytica sp. nov., Two Acidophilic Bacteria Isolated from Decaying Wood, Hydrolyzing Cellulose and Producing Poly-3-hydroxybutyrate.</title>
        <authorList>
            <person name="Mieszkin S."/>
            <person name="Pouder E."/>
            <person name="Uroz S."/>
            <person name="Simon-Colin C."/>
            <person name="Alain K."/>
        </authorList>
    </citation>
    <scope>NUCLEOTIDE SEQUENCE</scope>
    <source>
        <strain evidence="4">HW T2.11</strain>
    </source>
</reference>
<evidence type="ECO:0000313" key="5">
    <source>
        <dbReference type="Proteomes" id="UP000708298"/>
    </source>
</evidence>
<dbReference type="CDD" id="cd00130">
    <property type="entry name" value="PAS"/>
    <property type="match status" value="1"/>
</dbReference>
<dbReference type="RefSeq" id="WP_227320337.1">
    <property type="nucleotide sequence ID" value="NZ_JAESVB010000002.1"/>
</dbReference>
<dbReference type="InterPro" id="IPR029787">
    <property type="entry name" value="Nucleotide_cyclase"/>
</dbReference>
<evidence type="ECO:0000259" key="3">
    <source>
        <dbReference type="PROSITE" id="PS50887"/>
    </source>
</evidence>
<sequence>MPSADDAFASLTQLGLLHDLSGFVPKVLDLLPIGLQIDNLDHQTLYVNRSFTALFGYGLKDIEYNDLWFDLVYPDPVYRAFVKARWLENVQAATEQDTSIDGYERLVRCKSGVDKVVEFYIRRVGDFFVYLYIDVSPRHAMAAELRRLAHTDELTGLPNRRFFFEMGAELFAARRRPLSLLTFDIDHFKSVNDGRGHAAGDQVLVEVAARCRAVLEDGQTLARLGGEEFGVLLPGCGAGQAQAVAERIRLAVAEQPIALPPEPVQVTVSVGGACDATEAGDLGSLLLRADHALYAAKRGGRNKTRFTTR</sequence>
<dbReference type="PROSITE" id="PS50887">
    <property type="entry name" value="GGDEF"/>
    <property type="match status" value="1"/>
</dbReference>
<dbReference type="Gene3D" id="3.30.450.20">
    <property type="entry name" value="PAS domain"/>
    <property type="match status" value="1"/>
</dbReference>
<dbReference type="SUPFAM" id="SSF55785">
    <property type="entry name" value="PYP-like sensor domain (PAS domain)"/>
    <property type="match status" value="1"/>
</dbReference>
<gene>
    <name evidence="4" type="ORF">ASILVAE211_05710</name>
</gene>
<dbReference type="InterPro" id="IPR035965">
    <property type="entry name" value="PAS-like_dom_sf"/>
</dbReference>